<evidence type="ECO:0000256" key="5">
    <source>
        <dbReference type="ARBA" id="ARBA00023002"/>
    </source>
</evidence>
<protein>
    <recommendedName>
        <fullName evidence="7">Fe2OG dioxygenase domain-containing protein</fullName>
    </recommendedName>
</protein>
<evidence type="ECO:0000256" key="1">
    <source>
        <dbReference type="ARBA" id="ARBA00001961"/>
    </source>
</evidence>
<dbReference type="PANTHER" id="PTHR12907">
    <property type="entry name" value="EGL NINE HOMOLOG-RELATED"/>
    <property type="match status" value="1"/>
</dbReference>
<dbReference type="GO" id="GO:0008198">
    <property type="term" value="F:ferrous iron binding"/>
    <property type="evidence" value="ECO:0007669"/>
    <property type="project" value="TreeGrafter"/>
</dbReference>
<evidence type="ECO:0000256" key="6">
    <source>
        <dbReference type="ARBA" id="ARBA00023004"/>
    </source>
</evidence>
<dbReference type="GO" id="GO:0031543">
    <property type="term" value="F:peptidyl-proline dioxygenase activity"/>
    <property type="evidence" value="ECO:0007669"/>
    <property type="project" value="TreeGrafter"/>
</dbReference>
<dbReference type="Proteomes" id="UP001165122">
    <property type="component" value="Unassembled WGS sequence"/>
</dbReference>
<dbReference type="InterPro" id="IPR006620">
    <property type="entry name" value="Pro_4_hyd_alph"/>
</dbReference>
<dbReference type="Pfam" id="PF13640">
    <property type="entry name" value="2OG-FeII_Oxy_3"/>
    <property type="match status" value="1"/>
</dbReference>
<dbReference type="PROSITE" id="PS51471">
    <property type="entry name" value="FE2OG_OXY"/>
    <property type="match status" value="1"/>
</dbReference>
<comment type="caution">
    <text evidence="8">The sequence shown here is derived from an EMBL/GenBank/DDBJ whole genome shotgun (WGS) entry which is preliminary data.</text>
</comment>
<evidence type="ECO:0000313" key="8">
    <source>
        <dbReference type="EMBL" id="GMI04636.1"/>
    </source>
</evidence>
<dbReference type="GO" id="GO:0071456">
    <property type="term" value="P:cellular response to hypoxia"/>
    <property type="evidence" value="ECO:0007669"/>
    <property type="project" value="TreeGrafter"/>
</dbReference>
<dbReference type="AlphaFoldDB" id="A0A9W7CHD8"/>
<gene>
    <name evidence="8" type="ORF">TrLO_g1977</name>
</gene>
<keyword evidence="3" id="KW-0847">Vitamin C</keyword>
<sequence>MGRNRADLLALGGLAGACAITLADAILTPAIETTKPPKSTRPPLLTNLMLNKLDKVGFVEIPNAFSSIKIGAAREVAVKLYEEETITFSNQNAVDVRQDMTKFIADIENTPVALRAIITAMRSIAAELDEAEYSDFSLTHSHRVPVNLQLAVYDGAKAEYRAHRDNPVLGSRLEDVGLLHYLKSAPYRARGITCIVYLNVEDWNVEKVGGGLEVFLGAEDSDDVGETSESPEIITPAGGTMVLFDSREILHRVMPTDKRRIALTLWIEGEPRLSK</sequence>
<dbReference type="Gene3D" id="2.60.120.620">
    <property type="entry name" value="q2cbj1_9rhob like domain"/>
    <property type="match status" value="1"/>
</dbReference>
<evidence type="ECO:0000259" key="7">
    <source>
        <dbReference type="PROSITE" id="PS51471"/>
    </source>
</evidence>
<keyword evidence="5" id="KW-0560">Oxidoreductase</keyword>
<dbReference type="EMBL" id="BRXW01000076">
    <property type="protein sequence ID" value="GMI04636.1"/>
    <property type="molecule type" value="Genomic_DNA"/>
</dbReference>
<accession>A0A9W7CHD8</accession>
<keyword evidence="2" id="KW-0479">Metal-binding</keyword>
<dbReference type="PROSITE" id="PS51257">
    <property type="entry name" value="PROKAR_LIPOPROTEIN"/>
    <property type="match status" value="1"/>
</dbReference>
<evidence type="ECO:0000256" key="2">
    <source>
        <dbReference type="ARBA" id="ARBA00022723"/>
    </source>
</evidence>
<dbReference type="OrthoDB" id="76265at2759"/>
<comment type="cofactor">
    <cofactor evidence="1">
        <name>L-ascorbate</name>
        <dbReference type="ChEBI" id="CHEBI:38290"/>
    </cofactor>
</comment>
<dbReference type="PANTHER" id="PTHR12907:SF26">
    <property type="entry name" value="HIF PROLYL HYDROXYLASE, ISOFORM C"/>
    <property type="match status" value="1"/>
</dbReference>
<feature type="domain" description="Fe2OG dioxygenase" evidence="7">
    <location>
        <begin position="143"/>
        <end position="269"/>
    </location>
</feature>
<dbReference type="InterPro" id="IPR005123">
    <property type="entry name" value="Oxoglu/Fe-dep_dioxygenase_dom"/>
</dbReference>
<organism evidence="8 9">
    <name type="scientific">Triparma laevis f. longispina</name>
    <dbReference type="NCBI Taxonomy" id="1714387"/>
    <lineage>
        <taxon>Eukaryota</taxon>
        <taxon>Sar</taxon>
        <taxon>Stramenopiles</taxon>
        <taxon>Ochrophyta</taxon>
        <taxon>Bolidophyceae</taxon>
        <taxon>Parmales</taxon>
        <taxon>Triparmaceae</taxon>
        <taxon>Triparma</taxon>
    </lineage>
</organism>
<keyword evidence="9" id="KW-1185">Reference proteome</keyword>
<keyword evidence="6" id="KW-0408">Iron</keyword>
<evidence type="ECO:0000256" key="3">
    <source>
        <dbReference type="ARBA" id="ARBA00022896"/>
    </source>
</evidence>
<dbReference type="SUPFAM" id="SSF51197">
    <property type="entry name" value="Clavaminate synthase-like"/>
    <property type="match status" value="1"/>
</dbReference>
<evidence type="ECO:0000313" key="9">
    <source>
        <dbReference type="Proteomes" id="UP001165122"/>
    </source>
</evidence>
<dbReference type="InterPro" id="IPR051559">
    <property type="entry name" value="HIF_prolyl_hydroxylases"/>
</dbReference>
<dbReference type="SMART" id="SM00702">
    <property type="entry name" value="P4Hc"/>
    <property type="match status" value="1"/>
</dbReference>
<dbReference type="InterPro" id="IPR044862">
    <property type="entry name" value="Pro_4_hyd_alph_FE2OG_OXY"/>
</dbReference>
<dbReference type="GO" id="GO:0031418">
    <property type="term" value="F:L-ascorbic acid binding"/>
    <property type="evidence" value="ECO:0007669"/>
    <property type="project" value="UniProtKB-KW"/>
</dbReference>
<keyword evidence="4" id="KW-0223">Dioxygenase</keyword>
<reference evidence="9" key="1">
    <citation type="journal article" date="2023" name="Commun. Biol.">
        <title>Genome analysis of Parmales, the sister group of diatoms, reveals the evolutionary specialization of diatoms from phago-mixotrophs to photoautotrophs.</title>
        <authorList>
            <person name="Ban H."/>
            <person name="Sato S."/>
            <person name="Yoshikawa S."/>
            <person name="Yamada K."/>
            <person name="Nakamura Y."/>
            <person name="Ichinomiya M."/>
            <person name="Sato N."/>
            <person name="Blanc-Mathieu R."/>
            <person name="Endo H."/>
            <person name="Kuwata A."/>
            <person name="Ogata H."/>
        </authorList>
    </citation>
    <scope>NUCLEOTIDE SEQUENCE [LARGE SCALE GENOMIC DNA]</scope>
    <source>
        <strain evidence="9">NIES 3700</strain>
    </source>
</reference>
<name>A0A9W7CHD8_9STRA</name>
<evidence type="ECO:0000256" key="4">
    <source>
        <dbReference type="ARBA" id="ARBA00022964"/>
    </source>
</evidence>
<proteinExistence type="predicted"/>